<dbReference type="InterPro" id="IPR036259">
    <property type="entry name" value="MFS_trans_sf"/>
</dbReference>
<evidence type="ECO:0000256" key="1">
    <source>
        <dbReference type="ARBA" id="ARBA00004141"/>
    </source>
</evidence>
<keyword evidence="3" id="KW-0813">Transport</keyword>
<feature type="transmembrane region" description="Helical" evidence="7">
    <location>
        <begin position="391"/>
        <end position="412"/>
    </location>
</feature>
<dbReference type="SUPFAM" id="SSF103473">
    <property type="entry name" value="MFS general substrate transporter"/>
    <property type="match status" value="1"/>
</dbReference>
<feature type="transmembrane region" description="Helical" evidence="7">
    <location>
        <begin position="12"/>
        <end position="31"/>
    </location>
</feature>
<keyword evidence="4 7" id="KW-0812">Transmembrane</keyword>
<dbReference type="EMBL" id="JAEFCI010009732">
    <property type="protein sequence ID" value="KAG5457646.1"/>
    <property type="molecule type" value="Genomic_DNA"/>
</dbReference>
<accession>A0A8H7ZQG2</accession>
<dbReference type="GO" id="GO:0016020">
    <property type="term" value="C:membrane"/>
    <property type="evidence" value="ECO:0007669"/>
    <property type="project" value="UniProtKB-SubCell"/>
</dbReference>
<feature type="transmembrane region" description="Helical" evidence="7">
    <location>
        <begin position="107"/>
        <end position="125"/>
    </location>
</feature>
<dbReference type="GO" id="GO:0015149">
    <property type="term" value="F:hexose transmembrane transporter activity"/>
    <property type="evidence" value="ECO:0007669"/>
    <property type="project" value="TreeGrafter"/>
</dbReference>
<comment type="subcellular location">
    <subcellularLocation>
        <location evidence="1">Membrane</location>
        <topology evidence="1">Multi-pass membrane protein</topology>
    </subcellularLocation>
</comment>
<comment type="similarity">
    <text evidence="2">Belongs to the major facilitator superfamily. Sugar transporter (TC 2.A.1.1) family.</text>
</comment>
<evidence type="ECO:0000256" key="7">
    <source>
        <dbReference type="SAM" id="Phobius"/>
    </source>
</evidence>
<evidence type="ECO:0000256" key="2">
    <source>
        <dbReference type="ARBA" id="ARBA00010992"/>
    </source>
</evidence>
<feature type="domain" description="Major facilitator superfamily (MFS) profile" evidence="8">
    <location>
        <begin position="18"/>
        <end position="507"/>
    </location>
</feature>
<gene>
    <name evidence="9" type="ORF">BJ554DRAFT_2284</name>
</gene>
<dbReference type="Gene3D" id="1.20.1250.20">
    <property type="entry name" value="MFS general substrate transporter like domains"/>
    <property type="match status" value="2"/>
</dbReference>
<evidence type="ECO:0000256" key="5">
    <source>
        <dbReference type="ARBA" id="ARBA00022989"/>
    </source>
</evidence>
<keyword evidence="6 7" id="KW-0472">Membrane</keyword>
<dbReference type="InterPro" id="IPR005828">
    <property type="entry name" value="MFS_sugar_transport-like"/>
</dbReference>
<evidence type="ECO:0000313" key="9">
    <source>
        <dbReference type="EMBL" id="KAG5457646.1"/>
    </source>
</evidence>
<feature type="transmembrane region" description="Helical" evidence="7">
    <location>
        <begin position="170"/>
        <end position="189"/>
    </location>
</feature>
<name>A0A8H7ZQG2_9FUNG</name>
<feature type="transmembrane region" description="Helical" evidence="7">
    <location>
        <begin position="361"/>
        <end position="384"/>
    </location>
</feature>
<dbReference type="PANTHER" id="PTHR23503:SF8">
    <property type="entry name" value="FACILITATED GLUCOSE TRANSPORTER PROTEIN 1"/>
    <property type="match status" value="1"/>
</dbReference>
<dbReference type="OrthoDB" id="4540492at2759"/>
<feature type="transmembrane region" description="Helical" evidence="7">
    <location>
        <begin position="418"/>
        <end position="441"/>
    </location>
</feature>
<dbReference type="InterPro" id="IPR045263">
    <property type="entry name" value="GLUT"/>
</dbReference>
<dbReference type="PROSITE" id="PS00217">
    <property type="entry name" value="SUGAR_TRANSPORT_2"/>
    <property type="match status" value="1"/>
</dbReference>
<sequence>MANRDSRTQPLSAYLAFHTFAACLGGLNAGINLGNLNTPRQVISLCKGIPEADRDASLKTYVPCWPQTDGEDAMNSMWGFVASSLAIGGFIGALASTPLAMKLGRKYAIMVNNLLFIIGGVLMALSNGPAQFGAGRFLSGVATGAATSIVSTYVSEIAVQKYRGALGTCLQLNVVIGILLAAGFGVPLSTPEANSESGLGWRINVAIVVIPALLQVILMFFCVEAPRYLVSNGRLVEAKAALQKLRGFAWNIEYEFADILKSQGYSVDSADVSQLKSDAERSAALGTHANGADVEKNVANVKAPVASSKSSPMSFLEVVGDSRLRKMLLIAVGIHFCQQITGINSIIMYSTSIFDKAYPDISGILTLGVSLVNLASTFPAVVLVEKFGRRSLMGFGLLGMTLFTATVLFGMLCDLPVVIVLGINLFVACFAVGLGPIPFLIIPELFPTKAVAVAAGLANFVNYMSNWVVVMTFPMYEKPLGNFVFVPFLAFAALGTFFVFTCVPETKGKTLKDLGMADEED</sequence>
<evidence type="ECO:0000256" key="4">
    <source>
        <dbReference type="ARBA" id="ARBA00022692"/>
    </source>
</evidence>
<keyword evidence="5 7" id="KW-1133">Transmembrane helix</keyword>
<dbReference type="Pfam" id="PF00083">
    <property type="entry name" value="Sugar_tr"/>
    <property type="match status" value="2"/>
</dbReference>
<dbReference type="Proteomes" id="UP000673691">
    <property type="component" value="Unassembled WGS sequence"/>
</dbReference>
<dbReference type="PROSITE" id="PS50850">
    <property type="entry name" value="MFS"/>
    <property type="match status" value="1"/>
</dbReference>
<proteinExistence type="inferred from homology"/>
<reference evidence="9 10" key="1">
    <citation type="journal article" name="Sci. Rep.">
        <title>Genome-scale phylogenetic analyses confirm Olpidium as the closest living zoosporic fungus to the non-flagellated, terrestrial fungi.</title>
        <authorList>
            <person name="Chang Y."/>
            <person name="Rochon D."/>
            <person name="Sekimoto S."/>
            <person name="Wang Y."/>
            <person name="Chovatia M."/>
            <person name="Sandor L."/>
            <person name="Salamov A."/>
            <person name="Grigoriev I.V."/>
            <person name="Stajich J.E."/>
            <person name="Spatafora J.W."/>
        </authorList>
    </citation>
    <scope>NUCLEOTIDE SEQUENCE [LARGE SCALE GENOMIC DNA]</scope>
    <source>
        <strain evidence="9">S191</strain>
    </source>
</reference>
<keyword evidence="10" id="KW-1185">Reference proteome</keyword>
<dbReference type="AlphaFoldDB" id="A0A8H7ZQG2"/>
<dbReference type="PROSITE" id="PS51257">
    <property type="entry name" value="PROKAR_LIPOPROTEIN"/>
    <property type="match status" value="1"/>
</dbReference>
<dbReference type="InterPro" id="IPR005829">
    <property type="entry name" value="Sugar_transporter_CS"/>
</dbReference>
<organism evidence="9 10">
    <name type="scientific">Olpidium bornovanus</name>
    <dbReference type="NCBI Taxonomy" id="278681"/>
    <lineage>
        <taxon>Eukaryota</taxon>
        <taxon>Fungi</taxon>
        <taxon>Fungi incertae sedis</taxon>
        <taxon>Olpidiomycota</taxon>
        <taxon>Olpidiomycotina</taxon>
        <taxon>Olpidiomycetes</taxon>
        <taxon>Olpidiales</taxon>
        <taxon>Olpidiaceae</taxon>
        <taxon>Olpidium</taxon>
    </lineage>
</organism>
<evidence type="ECO:0000313" key="10">
    <source>
        <dbReference type="Proteomes" id="UP000673691"/>
    </source>
</evidence>
<dbReference type="PRINTS" id="PR00171">
    <property type="entry name" value="SUGRTRNSPORT"/>
</dbReference>
<feature type="transmembrane region" description="Helical" evidence="7">
    <location>
        <begin position="453"/>
        <end position="476"/>
    </location>
</feature>
<feature type="transmembrane region" description="Helical" evidence="7">
    <location>
        <begin position="137"/>
        <end position="158"/>
    </location>
</feature>
<evidence type="ECO:0000256" key="3">
    <source>
        <dbReference type="ARBA" id="ARBA00022448"/>
    </source>
</evidence>
<dbReference type="InterPro" id="IPR020846">
    <property type="entry name" value="MFS_dom"/>
</dbReference>
<dbReference type="PROSITE" id="PS00216">
    <property type="entry name" value="SUGAR_TRANSPORT_1"/>
    <property type="match status" value="1"/>
</dbReference>
<protein>
    <submittedName>
        <fullName evidence="9">Major facilitator superfamily domain-containing protein</fullName>
    </submittedName>
</protein>
<feature type="transmembrane region" description="Helical" evidence="7">
    <location>
        <begin position="482"/>
        <end position="503"/>
    </location>
</feature>
<dbReference type="PANTHER" id="PTHR23503">
    <property type="entry name" value="SOLUTE CARRIER FAMILY 2"/>
    <property type="match status" value="1"/>
</dbReference>
<dbReference type="InterPro" id="IPR003663">
    <property type="entry name" value="Sugar/inositol_transpt"/>
</dbReference>
<feature type="transmembrane region" description="Helical" evidence="7">
    <location>
        <begin position="328"/>
        <end position="349"/>
    </location>
</feature>
<evidence type="ECO:0000259" key="8">
    <source>
        <dbReference type="PROSITE" id="PS50850"/>
    </source>
</evidence>
<comment type="caution">
    <text evidence="9">The sequence shown here is derived from an EMBL/GenBank/DDBJ whole genome shotgun (WGS) entry which is preliminary data.</text>
</comment>
<evidence type="ECO:0000256" key="6">
    <source>
        <dbReference type="ARBA" id="ARBA00023136"/>
    </source>
</evidence>
<feature type="transmembrane region" description="Helical" evidence="7">
    <location>
        <begin position="201"/>
        <end position="223"/>
    </location>
</feature>
<feature type="transmembrane region" description="Helical" evidence="7">
    <location>
        <begin position="77"/>
        <end position="95"/>
    </location>
</feature>